<keyword evidence="4" id="KW-0597">Phosphoprotein</keyword>
<feature type="compositionally biased region" description="Basic and acidic residues" evidence="10">
    <location>
        <begin position="300"/>
        <end position="322"/>
    </location>
</feature>
<evidence type="ECO:0000256" key="4">
    <source>
        <dbReference type="ARBA" id="ARBA00022553"/>
    </source>
</evidence>
<proteinExistence type="inferred from homology"/>
<name>A0A672S1Y6_SINGR</name>
<dbReference type="Gene3D" id="1.10.510.10">
    <property type="entry name" value="Transferase(Phosphotransferase) domain 1"/>
    <property type="match status" value="1"/>
</dbReference>
<keyword evidence="5" id="KW-0808">Transferase</keyword>
<dbReference type="PANTHER" id="PTHR46538:SF4">
    <property type="entry name" value="NON-SPECIFIC SERINE_THREONINE PROTEIN KINASE"/>
    <property type="match status" value="1"/>
</dbReference>
<dbReference type="Ensembl" id="ENSSGRT00000101199.1">
    <property type="protein sequence ID" value="ENSSGRP00000095096.1"/>
    <property type="gene ID" value="ENSSGRG00000047557.1"/>
</dbReference>
<keyword evidence="9" id="KW-0175">Coiled coil</keyword>
<feature type="domain" description="Protein kinase" evidence="11">
    <location>
        <begin position="1"/>
        <end position="224"/>
    </location>
</feature>
<feature type="coiled-coil region" evidence="9">
    <location>
        <begin position="468"/>
        <end position="535"/>
    </location>
</feature>
<comment type="catalytic activity">
    <reaction evidence="7">
        <text>L-threonyl-[protein] + ATP = O-phospho-L-threonyl-[protein] + ADP + H(+)</text>
        <dbReference type="Rhea" id="RHEA:46608"/>
        <dbReference type="Rhea" id="RHEA-COMP:11060"/>
        <dbReference type="Rhea" id="RHEA-COMP:11605"/>
        <dbReference type="ChEBI" id="CHEBI:15378"/>
        <dbReference type="ChEBI" id="CHEBI:30013"/>
        <dbReference type="ChEBI" id="CHEBI:30616"/>
        <dbReference type="ChEBI" id="CHEBI:61977"/>
        <dbReference type="ChEBI" id="CHEBI:456216"/>
        <dbReference type="EC" id="2.7.11.1"/>
    </reaction>
</comment>
<evidence type="ECO:0000256" key="10">
    <source>
        <dbReference type="SAM" id="MobiDB-lite"/>
    </source>
</evidence>
<comment type="similarity">
    <text evidence="1">Belongs to the protein kinase superfamily. STE Ser/Thr protein kinase family. STE20 subfamily.</text>
</comment>
<dbReference type="EC" id="2.7.11.1" evidence="2"/>
<evidence type="ECO:0000256" key="9">
    <source>
        <dbReference type="SAM" id="Coils"/>
    </source>
</evidence>
<evidence type="ECO:0000256" key="3">
    <source>
        <dbReference type="ARBA" id="ARBA00022527"/>
    </source>
</evidence>
<dbReference type="SMART" id="SM00220">
    <property type="entry name" value="S_TKc"/>
    <property type="match status" value="1"/>
</dbReference>
<feature type="compositionally biased region" description="Basic and acidic residues" evidence="10">
    <location>
        <begin position="277"/>
        <end position="293"/>
    </location>
</feature>
<dbReference type="InterPro" id="IPR008271">
    <property type="entry name" value="Ser/Thr_kinase_AS"/>
</dbReference>
<dbReference type="PROSITE" id="PS00108">
    <property type="entry name" value="PROTEIN_KINASE_ST"/>
    <property type="match status" value="1"/>
</dbReference>
<reference evidence="12" key="1">
    <citation type="submission" date="2025-08" db="UniProtKB">
        <authorList>
            <consortium name="Ensembl"/>
        </authorList>
    </citation>
    <scope>IDENTIFICATION</scope>
</reference>
<sequence length="818" mass="95263">KDSNHDEFMDLAAVKVIEVRGEEQLDDFITEIDILASCRHANIISLLDAIFFEGWLGILIEYCPGGALDDIMLELERGLTEQQVSEVCCQTLQALSYLNQQHIIHRDLKAGNILLTMDGQVKLADFGVMAPEVIMCETSKDNPYTTKADIWSLGITLIEAAEMEPPHHSLNPMRVLLKITKSPPPTLSNPRQWSSHFQDFLRRTLQKNPESRWGAQQFMAHPFSYAGRDGRALKELIAEAKAEVTEVIEMPSNNVPDEVLDLKKTQQTTEPSENDDVDGRPEAEVEEPEKLETDGGTGDASKEESSENDKDVDVGTEEHITSNEDQISMRVECEAVNKEHITAEIACEDVNSRNEKSEVTESCEKDPDLCTETEEEDHSYNKEDVTMEVDHEYLNSRNENTINNQTDSTCTNCSLFVLIQELHPTRRTVKRTRTFMVDGREVSVTTSKVVNEGDKKEQQMRYNRRQELHALKLLQREEQREHAQLEQKLQQQREQMFRHIEQEMTSKKQYYDGELERLEKQYQQQSSQMEAEHTSRLREDARRLKAEEGGSLQLYRFSLCNKRKEKLKSHHMTPLTYRIKIKKVWLYVILNIIRFLPFQAREAVIWELEQRHLQEKYHLFKQQVKEQYSLQRQQLTKRHNKVNYAQALLEEQKSLQAQERVSFQKAQKAEAKSNLNQFKLEIKKQGLSGSEQRQLPTQFLSEEEARQKQERQSLQESHENQLKAVQEQCDASAAELQQLQNEKLQILVDMEKKKIKALEDEHTLELNEWRDKLACRKEVLEDLARRRREKEGNRRRSSESENRHAAHHSKFFHNLSDS</sequence>
<feature type="coiled-coil region" evidence="9">
    <location>
        <begin position="708"/>
        <end position="761"/>
    </location>
</feature>
<evidence type="ECO:0000256" key="5">
    <source>
        <dbReference type="ARBA" id="ARBA00022679"/>
    </source>
</evidence>
<evidence type="ECO:0000256" key="8">
    <source>
        <dbReference type="ARBA" id="ARBA00048679"/>
    </source>
</evidence>
<evidence type="ECO:0000256" key="1">
    <source>
        <dbReference type="ARBA" id="ARBA00008874"/>
    </source>
</evidence>
<evidence type="ECO:0000313" key="12">
    <source>
        <dbReference type="Ensembl" id="ENSSGRP00000095096.1"/>
    </source>
</evidence>
<dbReference type="InterPro" id="IPR051585">
    <property type="entry name" value="STE20_Ser/Thr_Kinases"/>
</dbReference>
<feature type="region of interest" description="Disordered" evidence="10">
    <location>
        <begin position="785"/>
        <end position="818"/>
    </location>
</feature>
<dbReference type="InterPro" id="IPR011009">
    <property type="entry name" value="Kinase-like_dom_sf"/>
</dbReference>
<evidence type="ECO:0000256" key="7">
    <source>
        <dbReference type="ARBA" id="ARBA00047899"/>
    </source>
</evidence>
<dbReference type="InterPro" id="IPR022165">
    <property type="entry name" value="PKK"/>
</dbReference>
<dbReference type="GO" id="GO:0004674">
    <property type="term" value="F:protein serine/threonine kinase activity"/>
    <property type="evidence" value="ECO:0007669"/>
    <property type="project" value="UniProtKB-KW"/>
</dbReference>
<dbReference type="Proteomes" id="UP000472262">
    <property type="component" value="Unassembled WGS sequence"/>
</dbReference>
<evidence type="ECO:0000313" key="13">
    <source>
        <dbReference type="Proteomes" id="UP000472262"/>
    </source>
</evidence>
<accession>A0A672S1Y6</accession>
<feature type="compositionally biased region" description="Basic and acidic residues" evidence="10">
    <location>
        <begin position="785"/>
        <end position="804"/>
    </location>
</feature>
<reference evidence="12" key="2">
    <citation type="submission" date="2025-09" db="UniProtKB">
        <authorList>
            <consortium name="Ensembl"/>
        </authorList>
    </citation>
    <scope>IDENTIFICATION</scope>
</reference>
<dbReference type="GO" id="GO:0005524">
    <property type="term" value="F:ATP binding"/>
    <property type="evidence" value="ECO:0007669"/>
    <property type="project" value="InterPro"/>
</dbReference>
<evidence type="ECO:0000259" key="11">
    <source>
        <dbReference type="PROSITE" id="PS50011"/>
    </source>
</evidence>
<keyword evidence="3" id="KW-0723">Serine/threonine-protein kinase</keyword>
<evidence type="ECO:0000256" key="2">
    <source>
        <dbReference type="ARBA" id="ARBA00012513"/>
    </source>
</evidence>
<protein>
    <recommendedName>
        <fullName evidence="2">non-specific serine/threonine protein kinase</fullName>
        <ecNumber evidence="2">2.7.11.1</ecNumber>
    </recommendedName>
</protein>
<comment type="catalytic activity">
    <reaction evidence="8">
        <text>L-seryl-[protein] + ATP = O-phospho-L-seryl-[protein] + ADP + H(+)</text>
        <dbReference type="Rhea" id="RHEA:17989"/>
        <dbReference type="Rhea" id="RHEA-COMP:9863"/>
        <dbReference type="Rhea" id="RHEA-COMP:11604"/>
        <dbReference type="ChEBI" id="CHEBI:15378"/>
        <dbReference type="ChEBI" id="CHEBI:29999"/>
        <dbReference type="ChEBI" id="CHEBI:30616"/>
        <dbReference type="ChEBI" id="CHEBI:83421"/>
        <dbReference type="ChEBI" id="CHEBI:456216"/>
        <dbReference type="EC" id="2.7.11.1"/>
    </reaction>
</comment>
<dbReference type="PROSITE" id="PS50011">
    <property type="entry name" value="PROTEIN_KINASE_DOM"/>
    <property type="match status" value="1"/>
</dbReference>
<dbReference type="PANTHER" id="PTHR46538">
    <property type="entry name" value="PROTEIN KINASE DOMAIN-CONTAINING PROTEIN"/>
    <property type="match status" value="1"/>
</dbReference>
<organism evidence="12 13">
    <name type="scientific">Sinocyclocheilus grahami</name>
    <name type="common">Dianchi golden-line fish</name>
    <name type="synonym">Barbus grahami</name>
    <dbReference type="NCBI Taxonomy" id="75366"/>
    <lineage>
        <taxon>Eukaryota</taxon>
        <taxon>Metazoa</taxon>
        <taxon>Chordata</taxon>
        <taxon>Craniata</taxon>
        <taxon>Vertebrata</taxon>
        <taxon>Euteleostomi</taxon>
        <taxon>Actinopterygii</taxon>
        <taxon>Neopterygii</taxon>
        <taxon>Teleostei</taxon>
        <taxon>Ostariophysi</taxon>
        <taxon>Cypriniformes</taxon>
        <taxon>Cyprinidae</taxon>
        <taxon>Cyprininae</taxon>
        <taxon>Sinocyclocheilus</taxon>
    </lineage>
</organism>
<feature type="region of interest" description="Disordered" evidence="10">
    <location>
        <begin position="248"/>
        <end position="327"/>
    </location>
</feature>
<dbReference type="Pfam" id="PF12474">
    <property type="entry name" value="PKK"/>
    <property type="match status" value="2"/>
</dbReference>
<keyword evidence="6" id="KW-0418">Kinase</keyword>
<dbReference type="SUPFAM" id="SSF56112">
    <property type="entry name" value="Protein kinase-like (PK-like)"/>
    <property type="match status" value="1"/>
</dbReference>
<keyword evidence="13" id="KW-1185">Reference proteome</keyword>
<dbReference type="Pfam" id="PF00069">
    <property type="entry name" value="Pkinase"/>
    <property type="match status" value="2"/>
</dbReference>
<dbReference type="InterPro" id="IPR000719">
    <property type="entry name" value="Prot_kinase_dom"/>
</dbReference>
<evidence type="ECO:0000256" key="6">
    <source>
        <dbReference type="ARBA" id="ARBA00022777"/>
    </source>
</evidence>
<dbReference type="AlphaFoldDB" id="A0A672S1Y6"/>